<dbReference type="Gene3D" id="3.20.20.80">
    <property type="entry name" value="Glycosidases"/>
    <property type="match status" value="1"/>
</dbReference>
<proteinExistence type="inferred from homology"/>
<feature type="domain" description="LysM" evidence="5">
    <location>
        <begin position="279"/>
        <end position="323"/>
    </location>
</feature>
<protein>
    <submittedName>
        <fullName evidence="6">GH25 family lysozyme</fullName>
    </submittedName>
</protein>
<dbReference type="SMART" id="SM00257">
    <property type="entry name" value="LysM"/>
    <property type="match status" value="2"/>
</dbReference>
<sequence>MNIKGIDISKHQGRINWDKVKADGVQFAMIRMGYGLAYEDEYFERNVKECERVGIPWGAYLYSYALNVEQAKQEAVFALKLLKGKNPTYPIAFDMEDADQYKKKHGMPSNAVLVDMCHAFLDVVENSGYYVSLYASLHWLNTKLNSSKLNRFDKWVAQWSDKCTYKGSFQMWQYTSSGSVDGISGRVDMNYAYRDFPSHYNPKKEEKPKEQPKDKVQHVSNQVKSHVVKAGDNLTKIANKYGTTVAVLVQLNNIKNKDLIYPGQKIKLPNGSASKTSKKYHTVERGDTVSALANKYGSAWSQIKSWNKLDSNYTIYPGQKLRVK</sequence>
<dbReference type="EMBL" id="JBDIML010000001">
    <property type="protein sequence ID" value="MEN2765691.1"/>
    <property type="molecule type" value="Genomic_DNA"/>
</dbReference>
<keyword evidence="3" id="KW-0326">Glycosidase</keyword>
<feature type="compositionally biased region" description="Basic and acidic residues" evidence="4">
    <location>
        <begin position="202"/>
        <end position="217"/>
    </location>
</feature>
<comment type="similarity">
    <text evidence="1">Belongs to the glycosyl hydrolase 25 family.</text>
</comment>
<evidence type="ECO:0000313" key="7">
    <source>
        <dbReference type="Proteomes" id="UP001444625"/>
    </source>
</evidence>
<dbReference type="PROSITE" id="PS51782">
    <property type="entry name" value="LYSM"/>
    <property type="match status" value="2"/>
</dbReference>
<dbReference type="SUPFAM" id="SSF54106">
    <property type="entry name" value="LysM domain"/>
    <property type="match status" value="2"/>
</dbReference>
<evidence type="ECO:0000256" key="3">
    <source>
        <dbReference type="ARBA" id="ARBA00023295"/>
    </source>
</evidence>
<evidence type="ECO:0000256" key="1">
    <source>
        <dbReference type="ARBA" id="ARBA00010646"/>
    </source>
</evidence>
<comment type="caution">
    <text evidence="6">The sequence shown here is derived from an EMBL/GenBank/DDBJ whole genome shotgun (WGS) entry which is preliminary data.</text>
</comment>
<keyword evidence="7" id="KW-1185">Reference proteome</keyword>
<dbReference type="RefSeq" id="WP_345823166.1">
    <property type="nucleotide sequence ID" value="NZ_JBDIML010000001.1"/>
</dbReference>
<dbReference type="PANTHER" id="PTHR34135">
    <property type="entry name" value="LYSOZYME"/>
    <property type="match status" value="1"/>
</dbReference>
<dbReference type="InterPro" id="IPR018392">
    <property type="entry name" value="LysM"/>
</dbReference>
<evidence type="ECO:0000256" key="2">
    <source>
        <dbReference type="ARBA" id="ARBA00022801"/>
    </source>
</evidence>
<dbReference type="Proteomes" id="UP001444625">
    <property type="component" value="Unassembled WGS sequence"/>
</dbReference>
<evidence type="ECO:0000259" key="5">
    <source>
        <dbReference type="PROSITE" id="PS51782"/>
    </source>
</evidence>
<dbReference type="SMART" id="SM00641">
    <property type="entry name" value="Glyco_25"/>
    <property type="match status" value="1"/>
</dbReference>
<accession>A0ABU9XD65</accession>
<organism evidence="6 7">
    <name type="scientific">Ornithinibacillus xuwenensis</name>
    <dbReference type="NCBI Taxonomy" id="3144668"/>
    <lineage>
        <taxon>Bacteria</taxon>
        <taxon>Bacillati</taxon>
        <taxon>Bacillota</taxon>
        <taxon>Bacilli</taxon>
        <taxon>Bacillales</taxon>
        <taxon>Bacillaceae</taxon>
        <taxon>Ornithinibacillus</taxon>
    </lineage>
</organism>
<gene>
    <name evidence="6" type="ORF">ABC228_00685</name>
</gene>
<dbReference type="PANTHER" id="PTHR34135:SF2">
    <property type="entry name" value="LYSOZYME"/>
    <property type="match status" value="1"/>
</dbReference>
<dbReference type="Pfam" id="PF01476">
    <property type="entry name" value="LysM"/>
    <property type="match status" value="2"/>
</dbReference>
<feature type="region of interest" description="Disordered" evidence="4">
    <location>
        <begin position="198"/>
        <end position="217"/>
    </location>
</feature>
<dbReference type="SUPFAM" id="SSF51445">
    <property type="entry name" value="(Trans)glycosidases"/>
    <property type="match status" value="1"/>
</dbReference>
<dbReference type="PROSITE" id="PS51904">
    <property type="entry name" value="GLYCOSYL_HYDROL_F25_2"/>
    <property type="match status" value="1"/>
</dbReference>
<keyword evidence="2" id="KW-0378">Hydrolase</keyword>
<dbReference type="CDD" id="cd00118">
    <property type="entry name" value="LysM"/>
    <property type="match status" value="2"/>
</dbReference>
<dbReference type="InterPro" id="IPR036779">
    <property type="entry name" value="LysM_dom_sf"/>
</dbReference>
<dbReference type="Pfam" id="PF01183">
    <property type="entry name" value="Glyco_hydro_25"/>
    <property type="match status" value="1"/>
</dbReference>
<dbReference type="InterPro" id="IPR002053">
    <property type="entry name" value="Glyco_hydro_25"/>
</dbReference>
<dbReference type="CDD" id="cd06414">
    <property type="entry name" value="GH25_LytC-like"/>
    <property type="match status" value="1"/>
</dbReference>
<evidence type="ECO:0000256" key="4">
    <source>
        <dbReference type="SAM" id="MobiDB-lite"/>
    </source>
</evidence>
<feature type="domain" description="LysM" evidence="5">
    <location>
        <begin position="224"/>
        <end position="268"/>
    </location>
</feature>
<name>A0ABU9XD65_9BACI</name>
<dbReference type="Gene3D" id="3.10.350.10">
    <property type="entry name" value="LysM domain"/>
    <property type="match status" value="2"/>
</dbReference>
<dbReference type="InterPro" id="IPR018077">
    <property type="entry name" value="Glyco_hydro_fam25_subgr"/>
</dbReference>
<reference evidence="6 7" key="1">
    <citation type="submission" date="2024-05" db="EMBL/GenBank/DDBJ databases">
        <authorList>
            <person name="Haq I."/>
            <person name="Ullah Z."/>
            <person name="Ahmad R."/>
            <person name="Li M."/>
            <person name="Tong Y."/>
        </authorList>
    </citation>
    <scope>NUCLEOTIDE SEQUENCE [LARGE SCALE GENOMIC DNA]</scope>
    <source>
        <strain evidence="6 7">16A2E</strain>
    </source>
</reference>
<dbReference type="InterPro" id="IPR017853">
    <property type="entry name" value="GH"/>
</dbReference>
<evidence type="ECO:0000313" key="6">
    <source>
        <dbReference type="EMBL" id="MEN2765691.1"/>
    </source>
</evidence>